<dbReference type="InterPro" id="IPR038740">
    <property type="entry name" value="BioF2-like_GNAT_dom"/>
</dbReference>
<dbReference type="STRING" id="679201.HMPREF9334_01867"/>
<gene>
    <name evidence="2" type="ORF">HMPREF9334_01867</name>
</gene>
<dbReference type="SUPFAM" id="SSF55729">
    <property type="entry name" value="Acyl-CoA N-acyltransferases (Nat)"/>
    <property type="match status" value="1"/>
</dbReference>
<comment type="caution">
    <text evidence="2">The sequence shown here is derived from an EMBL/GenBank/DDBJ whole genome shotgun (WGS) entry which is preliminary data.</text>
</comment>
<dbReference type="RefSeq" id="WP_006693302.1">
    <property type="nucleotide sequence ID" value="NZ_JH376800.1"/>
</dbReference>
<organism evidence="2 3">
    <name type="scientific">Selenomonas infelix ATCC 43532</name>
    <dbReference type="NCBI Taxonomy" id="679201"/>
    <lineage>
        <taxon>Bacteria</taxon>
        <taxon>Bacillati</taxon>
        <taxon>Bacillota</taxon>
        <taxon>Negativicutes</taxon>
        <taxon>Selenomonadales</taxon>
        <taxon>Selenomonadaceae</taxon>
        <taxon>Selenomonas</taxon>
    </lineage>
</organism>
<dbReference type="OrthoDB" id="213519at2"/>
<feature type="domain" description="BioF2-like acetyltransferase" evidence="1">
    <location>
        <begin position="176"/>
        <end position="315"/>
    </location>
</feature>
<evidence type="ECO:0000259" key="1">
    <source>
        <dbReference type="Pfam" id="PF13480"/>
    </source>
</evidence>
<dbReference type="HOGENOM" id="CLU_779997_0_0_9"/>
<proteinExistence type="predicted"/>
<dbReference type="EMBL" id="ACZM01000018">
    <property type="protein sequence ID" value="EHG19552.1"/>
    <property type="molecule type" value="Genomic_DNA"/>
</dbReference>
<name>G5GRI6_9FIRM</name>
<evidence type="ECO:0000313" key="3">
    <source>
        <dbReference type="Proteomes" id="UP000004129"/>
    </source>
</evidence>
<dbReference type="Proteomes" id="UP000004129">
    <property type="component" value="Unassembled WGS sequence"/>
</dbReference>
<accession>G5GRI6</accession>
<dbReference type="AlphaFoldDB" id="G5GRI6"/>
<sequence length="376" mass="43451">MLSFELYDDFDQLEVRETYAMLEQEESHLLNTSYIWVKTWWETFREQEGMGRDKKLHIIRVLRDDIPCAMFSLITYNKNIPQAMGMVSLTILGICGDSWGATFEGILGKLNVDETRELMSFVRSTISYDQLQFSHIPVDSPLMQVISHRILLSACPMTLLGEYRDYDHFVKDCYSKKLRQNIRTGNNHATKNGHRLTSRVVPLSEVNFADIKRLSVSKLASGKHSIYLEDDKEKFVKRLLKVHAGNVVMVECDGKPVAYRLNFFVGKKKYCFDASYDRSYDRYEIGIQSLAASIHESFENMCSWHCEGTGIDSYKLKFLKRAAPIYILTEAGDSLKGRLMFSFKLSRLKKLETVFKKEVAEMEKKYSLQLISSCSE</sequence>
<dbReference type="InterPro" id="IPR016181">
    <property type="entry name" value="Acyl_CoA_acyltransferase"/>
</dbReference>
<keyword evidence="3" id="KW-1185">Reference proteome</keyword>
<dbReference type="Pfam" id="PF13480">
    <property type="entry name" value="Acetyltransf_6"/>
    <property type="match status" value="1"/>
</dbReference>
<reference evidence="2 3" key="1">
    <citation type="submission" date="2011-08" db="EMBL/GenBank/DDBJ databases">
        <title>The Genome Sequence of Selenomonas infelix ATCC 43532.</title>
        <authorList>
            <consortium name="The Broad Institute Genome Sequencing Platform"/>
            <person name="Earl A."/>
            <person name="Ward D."/>
            <person name="Feldgarden M."/>
            <person name="Gevers D."/>
            <person name="Izard J."/>
            <person name="Blanton J.M."/>
            <person name="Baranova O.V."/>
            <person name="Dewhirst F.E."/>
            <person name="Young S.K."/>
            <person name="Zeng Q."/>
            <person name="Gargeya S."/>
            <person name="Fitzgerald M."/>
            <person name="Haas B."/>
            <person name="Abouelleil A."/>
            <person name="Alvarado L."/>
            <person name="Arachchi H.M."/>
            <person name="Berlin A."/>
            <person name="Brown A."/>
            <person name="Chapman S.B."/>
            <person name="Chen Z."/>
            <person name="Dunbar C."/>
            <person name="Freedman E."/>
            <person name="Gearin G."/>
            <person name="Gellesch M."/>
            <person name="Goldberg J."/>
            <person name="Griggs A."/>
            <person name="Gujja S."/>
            <person name="Heiman D."/>
            <person name="Howarth C."/>
            <person name="Larson L."/>
            <person name="Lui A."/>
            <person name="MacDonald P.J.P."/>
            <person name="Montmayeur A."/>
            <person name="Murphy C."/>
            <person name="Neiman D."/>
            <person name="Pearson M."/>
            <person name="Priest M."/>
            <person name="Roberts A."/>
            <person name="Saif S."/>
            <person name="Shea T."/>
            <person name="Shenoy N."/>
            <person name="Sisk P."/>
            <person name="Stolte C."/>
            <person name="Sykes S."/>
            <person name="Wortman J."/>
            <person name="Nusbaum C."/>
            <person name="Birren B."/>
        </authorList>
    </citation>
    <scope>NUCLEOTIDE SEQUENCE [LARGE SCALE GENOMIC DNA]</scope>
    <source>
        <strain evidence="2 3">ATCC 43532</strain>
    </source>
</reference>
<protein>
    <recommendedName>
        <fullName evidence="1">BioF2-like acetyltransferase domain-containing protein</fullName>
    </recommendedName>
</protein>
<evidence type="ECO:0000313" key="2">
    <source>
        <dbReference type="EMBL" id="EHG19552.1"/>
    </source>
</evidence>
<dbReference type="PATRIC" id="fig|679201.3.peg.1880"/>